<accession>A0ABN6IW20</accession>
<sequence length="627" mass="69324">MKEYIFGVDIGGTTVKLSLFKIEGQLLEGDVSMDKKFKEQRITKKNTEDFKSKYSKSIFPKLSFKNITIIRSFIIICTISLLTTFAIGISSFVTINATHNNVNLMYTSCLQRQMLLSSINVHLNVLRNNIPNQIEYPSNSNRNNINTEIDGISMDLAEYKSLAFTGDDTKIDELFVGLKNSCNDIAKIQNNAATENKTKNAYKANFETNQYKFSNGVFVGVTQNKADAEQLFNQANKTYKNGIISFIVFFITSVILIFLIAVVVIKLLKKSIRSFNRILDTLAMGDFTVDIETDKKSEIGIMKKELAATISSIANILKVIKEGSILTLEKSKSLEFVSKEMDCTMQEVAIAIHGIADGASVQSNELIVINDTFSKLGDEIVNIFTSIKDVDENTKSVNNMAQSSNIQLFTLMETINTISNSFDNVSGKIQGLGLKISEINKITEVINSIAEETNLLSLNASIEAARAGESGRGFAVVAEEIRKLAEQSKSSSNDINRLIQDISKETNTVVNTTNGVNKDLKQQIYVIENSVNDFKGIINAINDILPQIEEINSTVEEINNKKDQIVETIHSTASIAEENSASSEEIAASTQEVTVSAESLANTAQLLAHNSNNLIEQVNNFKLKEDM</sequence>
<dbReference type="RefSeq" id="WP_224036250.1">
    <property type="nucleotide sequence ID" value="NZ_AP024849.1"/>
</dbReference>
<dbReference type="Pfam" id="PF00015">
    <property type="entry name" value="MCPsignal"/>
    <property type="match status" value="1"/>
</dbReference>
<evidence type="ECO:0000313" key="7">
    <source>
        <dbReference type="EMBL" id="BCZ44582.1"/>
    </source>
</evidence>
<keyword evidence="1 3" id="KW-0807">Transducer</keyword>
<evidence type="ECO:0000313" key="8">
    <source>
        <dbReference type="Proteomes" id="UP000824633"/>
    </source>
</evidence>
<feature type="domain" description="HAMP" evidence="6">
    <location>
        <begin position="266"/>
        <end position="318"/>
    </location>
</feature>
<reference evidence="8" key="1">
    <citation type="submission" date="2021-07" db="EMBL/GenBank/DDBJ databases">
        <title>Complete genome sequencing of a Clostridium isolate.</title>
        <authorList>
            <person name="Ueki A."/>
            <person name="Tonouchi A."/>
        </authorList>
    </citation>
    <scope>NUCLEOTIDE SEQUENCE [LARGE SCALE GENOMIC DNA]</scope>
    <source>
        <strain evidence="8">C5S11</strain>
    </source>
</reference>
<feature type="transmembrane region" description="Helical" evidence="4">
    <location>
        <begin position="73"/>
        <end position="95"/>
    </location>
</feature>
<dbReference type="SUPFAM" id="SSF58104">
    <property type="entry name" value="Methyl-accepting chemotaxis protein (MCP) signaling domain"/>
    <property type="match status" value="1"/>
</dbReference>
<dbReference type="Proteomes" id="UP000824633">
    <property type="component" value="Chromosome"/>
</dbReference>
<keyword evidence="4" id="KW-0472">Membrane</keyword>
<feature type="transmembrane region" description="Helical" evidence="4">
    <location>
        <begin position="243"/>
        <end position="268"/>
    </location>
</feature>
<dbReference type="PROSITE" id="PS50885">
    <property type="entry name" value="HAMP"/>
    <property type="match status" value="1"/>
</dbReference>
<evidence type="ECO:0000256" key="4">
    <source>
        <dbReference type="SAM" id="Phobius"/>
    </source>
</evidence>
<dbReference type="InterPro" id="IPR003660">
    <property type="entry name" value="HAMP_dom"/>
</dbReference>
<proteinExistence type="inferred from homology"/>
<dbReference type="PANTHER" id="PTHR32089:SF112">
    <property type="entry name" value="LYSOZYME-LIKE PROTEIN-RELATED"/>
    <property type="match status" value="1"/>
</dbReference>
<dbReference type="Gene3D" id="1.10.287.950">
    <property type="entry name" value="Methyl-accepting chemotaxis protein"/>
    <property type="match status" value="1"/>
</dbReference>
<dbReference type="InterPro" id="IPR004089">
    <property type="entry name" value="MCPsignal_dom"/>
</dbReference>
<dbReference type="EMBL" id="AP024849">
    <property type="protein sequence ID" value="BCZ44582.1"/>
    <property type="molecule type" value="Genomic_DNA"/>
</dbReference>
<dbReference type="PROSITE" id="PS50111">
    <property type="entry name" value="CHEMOTAXIS_TRANSDUC_2"/>
    <property type="match status" value="1"/>
</dbReference>
<organism evidence="7 8">
    <name type="scientific">Clostridium gelidum</name>
    <dbReference type="NCBI Taxonomy" id="704125"/>
    <lineage>
        <taxon>Bacteria</taxon>
        <taxon>Bacillati</taxon>
        <taxon>Bacillota</taxon>
        <taxon>Clostridia</taxon>
        <taxon>Eubacteriales</taxon>
        <taxon>Clostridiaceae</taxon>
        <taxon>Clostridium</taxon>
    </lineage>
</organism>
<evidence type="ECO:0000256" key="1">
    <source>
        <dbReference type="ARBA" id="ARBA00023224"/>
    </source>
</evidence>
<evidence type="ECO:0000256" key="3">
    <source>
        <dbReference type="PROSITE-ProRule" id="PRU00284"/>
    </source>
</evidence>
<dbReference type="SMART" id="SM00283">
    <property type="entry name" value="MA"/>
    <property type="match status" value="1"/>
</dbReference>
<evidence type="ECO:0000256" key="2">
    <source>
        <dbReference type="ARBA" id="ARBA00029447"/>
    </source>
</evidence>
<protein>
    <submittedName>
        <fullName evidence="7">Methyl-accepting chemotaxis protein</fullName>
    </submittedName>
</protein>
<keyword evidence="4" id="KW-1133">Transmembrane helix</keyword>
<comment type="similarity">
    <text evidence="2">Belongs to the methyl-accepting chemotaxis (MCP) protein family.</text>
</comment>
<evidence type="ECO:0000259" key="5">
    <source>
        <dbReference type="PROSITE" id="PS50111"/>
    </source>
</evidence>
<keyword evidence="4" id="KW-0812">Transmembrane</keyword>
<name>A0ABN6IW20_9CLOT</name>
<gene>
    <name evidence="7" type="ORF">psyc5s11_06490</name>
</gene>
<keyword evidence="8" id="KW-1185">Reference proteome</keyword>
<dbReference type="Gene3D" id="6.10.340.10">
    <property type="match status" value="1"/>
</dbReference>
<evidence type="ECO:0000259" key="6">
    <source>
        <dbReference type="PROSITE" id="PS50885"/>
    </source>
</evidence>
<feature type="domain" description="Methyl-accepting transducer" evidence="5">
    <location>
        <begin position="337"/>
        <end position="587"/>
    </location>
</feature>
<dbReference type="PANTHER" id="PTHR32089">
    <property type="entry name" value="METHYL-ACCEPTING CHEMOTAXIS PROTEIN MCPB"/>
    <property type="match status" value="1"/>
</dbReference>